<dbReference type="Pfam" id="PF02785">
    <property type="entry name" value="Biotin_carb_C"/>
    <property type="match status" value="1"/>
</dbReference>
<keyword evidence="6" id="KW-0809">Transit peptide</keyword>
<dbReference type="InterPro" id="IPR050856">
    <property type="entry name" value="Biotin_carboxylase_complex"/>
</dbReference>
<dbReference type="SUPFAM" id="SSF56059">
    <property type="entry name" value="Glutathione synthetase ATP-binding domain-like"/>
    <property type="match status" value="1"/>
</dbReference>
<dbReference type="SUPFAM" id="SSF51246">
    <property type="entry name" value="Rudiment single hybrid motif"/>
    <property type="match status" value="1"/>
</dbReference>
<evidence type="ECO:0000256" key="9">
    <source>
        <dbReference type="ARBA" id="ARBA00062371"/>
    </source>
</evidence>
<evidence type="ECO:0000256" key="3">
    <source>
        <dbReference type="ARBA" id="ARBA00022598"/>
    </source>
</evidence>
<feature type="domain" description="ATP-grasp" evidence="12">
    <location>
        <begin position="173"/>
        <end position="371"/>
    </location>
</feature>
<dbReference type="PROSITE" id="PS50968">
    <property type="entry name" value="BIOTINYL_LIPOYL"/>
    <property type="match status" value="1"/>
</dbReference>
<protein>
    <submittedName>
        <fullName evidence="14">3-methylcrotonyl-CoA carboxylase alpha subunit</fullName>
    </submittedName>
</protein>
<comment type="subcellular location">
    <subcellularLocation>
        <location evidence="2">Mitochondrion matrix</location>
    </subcellularLocation>
</comment>
<dbReference type="GO" id="GO:0005759">
    <property type="term" value="C:mitochondrial matrix"/>
    <property type="evidence" value="ECO:0007669"/>
    <property type="project" value="UniProtKB-SubCell"/>
</dbReference>
<dbReference type="CDD" id="cd06850">
    <property type="entry name" value="biotinyl_domain"/>
    <property type="match status" value="1"/>
</dbReference>
<dbReference type="Gene3D" id="3.30.470.20">
    <property type="entry name" value="ATP-grasp fold, B domain"/>
    <property type="match status" value="1"/>
</dbReference>
<dbReference type="InterPro" id="IPR011054">
    <property type="entry name" value="Rudment_hybrid_motif"/>
</dbReference>
<dbReference type="InterPro" id="IPR005482">
    <property type="entry name" value="Biotin_COase_C"/>
</dbReference>
<evidence type="ECO:0000256" key="1">
    <source>
        <dbReference type="ARBA" id="ARBA00001953"/>
    </source>
</evidence>
<proteinExistence type="predicted"/>
<keyword evidence="8" id="KW-0092">Biotin</keyword>
<dbReference type="InterPro" id="IPR005481">
    <property type="entry name" value="BC-like_N"/>
</dbReference>
<dbReference type="Gene3D" id="2.40.50.100">
    <property type="match status" value="1"/>
</dbReference>
<dbReference type="FunFam" id="3.40.50.20:FF:000010">
    <property type="entry name" value="Propionyl-CoA carboxylase subunit alpha"/>
    <property type="match status" value="1"/>
</dbReference>
<evidence type="ECO:0000256" key="8">
    <source>
        <dbReference type="ARBA" id="ARBA00023267"/>
    </source>
</evidence>
<keyword evidence="5 10" id="KW-0067">ATP-binding</keyword>
<dbReference type="GO" id="GO:0005524">
    <property type="term" value="F:ATP binding"/>
    <property type="evidence" value="ECO:0007669"/>
    <property type="project" value="UniProtKB-UniRule"/>
</dbReference>
<name>A0A061QJ99_9CHLO</name>
<dbReference type="Pfam" id="PF00364">
    <property type="entry name" value="Biotin_lipoyl"/>
    <property type="match status" value="1"/>
</dbReference>
<dbReference type="PROSITE" id="PS50975">
    <property type="entry name" value="ATP_GRASP"/>
    <property type="match status" value="1"/>
</dbReference>
<dbReference type="AlphaFoldDB" id="A0A061QJ99"/>
<evidence type="ECO:0000256" key="7">
    <source>
        <dbReference type="ARBA" id="ARBA00023128"/>
    </source>
</evidence>
<organism evidence="14">
    <name type="scientific">Tetraselmis sp. GSL018</name>
    <dbReference type="NCBI Taxonomy" id="582737"/>
    <lineage>
        <taxon>Eukaryota</taxon>
        <taxon>Viridiplantae</taxon>
        <taxon>Chlorophyta</taxon>
        <taxon>core chlorophytes</taxon>
        <taxon>Chlorodendrophyceae</taxon>
        <taxon>Chlorodendrales</taxon>
        <taxon>Chlorodendraceae</taxon>
        <taxon>Tetraselmis</taxon>
    </lineage>
</organism>
<comment type="subunit">
    <text evidence="9">Probably a heterodimer composed of biotin-containing alpha subunits and beta subunits.</text>
</comment>
<sequence length="748" mass="79061">MSLSWAPFVLSRRTEALPRAGLAFWHNFSSNLSRTFPVPASSTHANCFMPGVNLEGKLLIANRGEIACRVLETAHRLKIPTIAVYSDADAESLHVRLADEAVCIGPPAANASYLRGEVVLNLAKSLGAAAVHPGYGFLSENACFADACANKGVKFVGPPASAIRSLGDKREAKEIMSAAGVPVVPGYHGEDQDPSRLGAEAARIGFPLLVKAVMGGGGKGMKLARSAGEFEEALGSAKREAAAAFGDDRVLLERFIMAPRHVEVQVLADGHGNAVHLFERDCSVQRRHQKVLEEAPAPGLTEEFRRRICSSAVAAARAVGYVNAGTVEFIVDTATGEHFFMEMNTRLQVEHPVTEAITGLDLVELQLRVAAGERLPFSQEDLRAEGHAIEARLYAENPARDFLPASGTLARWEVPAGWARFGFGSDVRIDTGVQAGEQVGTHYDPMIAKVVARGADRMEAAGKLADALSQLRVAGLQTNTDFATAVLRHPDFLAGNLTTNFIAEHRASLDAALKDLPWEALGLAALSRILRDQAAGGPAPGMAAWYLHPHRRLNGAPLVRSLVLTHPASGTAHQVRAVFQDGDIHLSGRPTEAGHGASMEWSAAVSRAVLEGDTVRAEVNGRLLSATAVWLPHTRTIDLWWNGSHTQLAVPTRADAAAAAAGSSGGGSSSAVVSPLPGKVLRVLVAEGQTVQAGEAVAVVEAMKMEHTLRAPSCGTVSRLSCVEGAQVSDGHTVAVIEHEEVAANACG</sequence>
<dbReference type="SUPFAM" id="SSF52440">
    <property type="entry name" value="PreATP-grasp domain"/>
    <property type="match status" value="1"/>
</dbReference>
<dbReference type="InterPro" id="IPR005479">
    <property type="entry name" value="CPAse_ATP-bd"/>
</dbReference>
<dbReference type="InterPro" id="IPR011053">
    <property type="entry name" value="Single_hybrid_motif"/>
</dbReference>
<dbReference type="InterPro" id="IPR016185">
    <property type="entry name" value="PreATP-grasp_dom_sf"/>
</dbReference>
<reference evidence="14" key="1">
    <citation type="submission" date="2014-05" db="EMBL/GenBank/DDBJ databases">
        <title>The transcriptome of the halophilic microalga Tetraselmis sp. GSL018 isolated from the Great Salt Lake, Utah.</title>
        <authorList>
            <person name="Jinkerson R.E."/>
            <person name="D'Adamo S."/>
            <person name="Posewitz M.C."/>
        </authorList>
    </citation>
    <scope>NUCLEOTIDE SEQUENCE</scope>
    <source>
        <strain evidence="14">GSL018</strain>
    </source>
</reference>
<dbReference type="InterPro" id="IPR001882">
    <property type="entry name" value="Biotin_BS"/>
</dbReference>
<keyword evidence="4 10" id="KW-0547">Nucleotide-binding</keyword>
<dbReference type="FunFam" id="3.30.470.20:FF:000028">
    <property type="entry name" value="Methylcrotonoyl-CoA carboxylase subunit alpha, mitochondrial"/>
    <property type="match status" value="1"/>
</dbReference>
<evidence type="ECO:0000313" key="14">
    <source>
        <dbReference type="EMBL" id="JAC59713.1"/>
    </source>
</evidence>
<comment type="cofactor">
    <cofactor evidence="1">
        <name>biotin</name>
        <dbReference type="ChEBI" id="CHEBI:57586"/>
    </cofactor>
</comment>
<dbReference type="FunFam" id="3.30.1490.20:FF:000003">
    <property type="entry name" value="acetyl-CoA carboxylase isoform X1"/>
    <property type="match status" value="1"/>
</dbReference>
<dbReference type="PANTHER" id="PTHR18866:SF33">
    <property type="entry name" value="METHYLCROTONOYL-COA CARBOXYLASE SUBUNIT ALPHA, MITOCHONDRIAL-RELATED"/>
    <property type="match status" value="1"/>
</dbReference>
<dbReference type="PROSITE" id="PS00867">
    <property type="entry name" value="CPSASE_2"/>
    <property type="match status" value="1"/>
</dbReference>
<dbReference type="PROSITE" id="PS00188">
    <property type="entry name" value="BIOTIN"/>
    <property type="match status" value="1"/>
</dbReference>
<dbReference type="Pfam" id="PF00289">
    <property type="entry name" value="Biotin_carb_N"/>
    <property type="match status" value="1"/>
</dbReference>
<evidence type="ECO:0000256" key="4">
    <source>
        <dbReference type="ARBA" id="ARBA00022741"/>
    </source>
</evidence>
<evidence type="ECO:0000259" key="11">
    <source>
        <dbReference type="PROSITE" id="PS50968"/>
    </source>
</evidence>
<dbReference type="FunFam" id="2.40.50.100:FF:000003">
    <property type="entry name" value="Acetyl-CoA carboxylase biotin carboxyl carrier protein"/>
    <property type="match status" value="1"/>
</dbReference>
<feature type="domain" description="Lipoyl-binding" evidence="11">
    <location>
        <begin position="658"/>
        <end position="738"/>
    </location>
</feature>
<dbReference type="InterPro" id="IPR011764">
    <property type="entry name" value="Biotin_carboxylation_dom"/>
</dbReference>
<dbReference type="SUPFAM" id="SSF51230">
    <property type="entry name" value="Single hybrid motif"/>
    <property type="match status" value="1"/>
</dbReference>
<dbReference type="SMART" id="SM00878">
    <property type="entry name" value="Biotin_carb_C"/>
    <property type="match status" value="1"/>
</dbReference>
<dbReference type="PROSITE" id="PS50979">
    <property type="entry name" value="BC"/>
    <property type="match status" value="1"/>
</dbReference>
<accession>A0A061QJ99</accession>
<dbReference type="GO" id="GO:0046872">
    <property type="term" value="F:metal ion binding"/>
    <property type="evidence" value="ECO:0007669"/>
    <property type="project" value="InterPro"/>
</dbReference>
<dbReference type="PANTHER" id="PTHR18866">
    <property type="entry name" value="CARBOXYLASE:PYRUVATE/ACETYL-COA/PROPIONYL-COA CARBOXYLASE"/>
    <property type="match status" value="1"/>
</dbReference>
<dbReference type="InterPro" id="IPR000089">
    <property type="entry name" value="Biotin_lipoyl"/>
</dbReference>
<dbReference type="EMBL" id="GBEZ01027621">
    <property type="protein sequence ID" value="JAC59713.1"/>
    <property type="molecule type" value="Transcribed_RNA"/>
</dbReference>
<keyword evidence="7" id="KW-0496">Mitochondrion</keyword>
<evidence type="ECO:0000256" key="6">
    <source>
        <dbReference type="ARBA" id="ARBA00022946"/>
    </source>
</evidence>
<gene>
    <name evidence="14" type="ORF">TSPGSL018_30779</name>
</gene>
<evidence type="ECO:0000256" key="10">
    <source>
        <dbReference type="PROSITE-ProRule" id="PRU00409"/>
    </source>
</evidence>
<feature type="domain" description="Biotin carboxylation" evidence="13">
    <location>
        <begin position="54"/>
        <end position="507"/>
    </location>
</feature>
<dbReference type="InterPro" id="IPR011761">
    <property type="entry name" value="ATP-grasp"/>
</dbReference>
<evidence type="ECO:0000256" key="5">
    <source>
        <dbReference type="ARBA" id="ARBA00022840"/>
    </source>
</evidence>
<evidence type="ECO:0000259" key="13">
    <source>
        <dbReference type="PROSITE" id="PS50979"/>
    </source>
</evidence>
<dbReference type="GO" id="GO:0004485">
    <property type="term" value="F:methylcrotonoyl-CoA carboxylase activity"/>
    <property type="evidence" value="ECO:0007669"/>
    <property type="project" value="UniProtKB-ARBA"/>
</dbReference>
<keyword evidence="3" id="KW-0436">Ligase</keyword>
<dbReference type="Pfam" id="PF02786">
    <property type="entry name" value="CPSase_L_D2"/>
    <property type="match status" value="1"/>
</dbReference>
<evidence type="ECO:0000259" key="12">
    <source>
        <dbReference type="PROSITE" id="PS50975"/>
    </source>
</evidence>
<evidence type="ECO:0000256" key="2">
    <source>
        <dbReference type="ARBA" id="ARBA00004305"/>
    </source>
</evidence>